<reference evidence="1 2" key="1">
    <citation type="submission" date="2024-01" db="EMBL/GenBank/DDBJ databases">
        <title>The genomes of 5 underutilized Papilionoideae crops provide insights into root nodulation and disease resistanc.</title>
        <authorList>
            <person name="Jiang F."/>
        </authorList>
    </citation>
    <scope>NUCLEOTIDE SEQUENCE [LARGE SCALE GENOMIC DNA]</scope>
    <source>
        <strain evidence="1">LVBAO_FW01</strain>
        <tissue evidence="1">Leaves</tissue>
    </source>
</reference>
<comment type="caution">
    <text evidence="1">The sequence shown here is derived from an EMBL/GenBank/DDBJ whole genome shotgun (WGS) entry which is preliminary data.</text>
</comment>
<dbReference type="EMBL" id="JAYMYQ010000004">
    <property type="protein sequence ID" value="KAK7338242.1"/>
    <property type="molecule type" value="Genomic_DNA"/>
</dbReference>
<protein>
    <submittedName>
        <fullName evidence="1">Uncharacterized protein</fullName>
    </submittedName>
</protein>
<keyword evidence="2" id="KW-1185">Reference proteome</keyword>
<gene>
    <name evidence="1" type="ORF">VNO77_18846</name>
</gene>
<dbReference type="Proteomes" id="UP001367508">
    <property type="component" value="Unassembled WGS sequence"/>
</dbReference>
<name>A0AAN9LQG6_CANGL</name>
<dbReference type="AlphaFoldDB" id="A0AAN9LQG6"/>
<proteinExistence type="predicted"/>
<evidence type="ECO:0000313" key="2">
    <source>
        <dbReference type="Proteomes" id="UP001367508"/>
    </source>
</evidence>
<accession>A0AAN9LQG6</accession>
<evidence type="ECO:0000313" key="1">
    <source>
        <dbReference type="EMBL" id="KAK7338242.1"/>
    </source>
</evidence>
<sequence>MTRLHSPRYDWNTGSPFGVKPSSRNLRTSISSSLCLYAILETDLSMPSNFLECAVLQLNPLEEAGGVQVQSVQAQRNCEPIMAIPSRTEDVRLYNYMRQHGYYDASQSDVEAENDLLGSELSSYKKCFK</sequence>
<organism evidence="1 2">
    <name type="scientific">Canavalia gladiata</name>
    <name type="common">Sword bean</name>
    <name type="synonym">Dolichos gladiatus</name>
    <dbReference type="NCBI Taxonomy" id="3824"/>
    <lineage>
        <taxon>Eukaryota</taxon>
        <taxon>Viridiplantae</taxon>
        <taxon>Streptophyta</taxon>
        <taxon>Embryophyta</taxon>
        <taxon>Tracheophyta</taxon>
        <taxon>Spermatophyta</taxon>
        <taxon>Magnoliopsida</taxon>
        <taxon>eudicotyledons</taxon>
        <taxon>Gunneridae</taxon>
        <taxon>Pentapetalae</taxon>
        <taxon>rosids</taxon>
        <taxon>fabids</taxon>
        <taxon>Fabales</taxon>
        <taxon>Fabaceae</taxon>
        <taxon>Papilionoideae</taxon>
        <taxon>50 kb inversion clade</taxon>
        <taxon>NPAAA clade</taxon>
        <taxon>indigoferoid/millettioid clade</taxon>
        <taxon>Phaseoleae</taxon>
        <taxon>Canavalia</taxon>
    </lineage>
</organism>